<dbReference type="EMBL" id="JBHTEY010000004">
    <property type="protein sequence ID" value="MFC7615305.1"/>
    <property type="molecule type" value="Genomic_DNA"/>
</dbReference>
<evidence type="ECO:0000313" key="2">
    <source>
        <dbReference type="EMBL" id="MFC7615305.1"/>
    </source>
</evidence>
<gene>
    <name evidence="2" type="ORF">ACFQV2_19165</name>
</gene>
<dbReference type="InterPro" id="IPR036513">
    <property type="entry name" value="STAS_dom_sf"/>
</dbReference>
<dbReference type="Proteomes" id="UP001596512">
    <property type="component" value="Unassembled WGS sequence"/>
</dbReference>
<dbReference type="CDD" id="cd07043">
    <property type="entry name" value="STAS_anti-anti-sigma_factors"/>
    <property type="match status" value="1"/>
</dbReference>
<feature type="domain" description="MlaB-like STAS" evidence="1">
    <location>
        <begin position="27"/>
        <end position="106"/>
    </location>
</feature>
<evidence type="ECO:0000313" key="3">
    <source>
        <dbReference type="Proteomes" id="UP001596512"/>
    </source>
</evidence>
<dbReference type="SUPFAM" id="SSF52091">
    <property type="entry name" value="SpoIIaa-like"/>
    <property type="match status" value="1"/>
</dbReference>
<sequence length="133" mass="14474">MPLRFPPPRHRHLTITTERHGTVHTITAAGHIDLATDAPWHDELITAATSPDHTTHLVVDLTNVTHLSWASTAALVRAHHACTTRGRTLHVRAGGAILTGLRLTRLGDTLTITPATQVARPATTHNHSEWLIA</sequence>
<accession>A0ABW2TND6</accession>
<name>A0ABW2TND6_9PSEU</name>
<evidence type="ECO:0000259" key="1">
    <source>
        <dbReference type="Pfam" id="PF13466"/>
    </source>
</evidence>
<comment type="caution">
    <text evidence="2">The sequence shown here is derived from an EMBL/GenBank/DDBJ whole genome shotgun (WGS) entry which is preliminary data.</text>
</comment>
<dbReference type="Gene3D" id="3.30.750.24">
    <property type="entry name" value="STAS domain"/>
    <property type="match status" value="1"/>
</dbReference>
<organism evidence="2 3">
    <name type="scientific">Actinokineospora soli</name>
    <dbReference type="NCBI Taxonomy" id="1048753"/>
    <lineage>
        <taxon>Bacteria</taxon>
        <taxon>Bacillati</taxon>
        <taxon>Actinomycetota</taxon>
        <taxon>Actinomycetes</taxon>
        <taxon>Pseudonocardiales</taxon>
        <taxon>Pseudonocardiaceae</taxon>
        <taxon>Actinokineospora</taxon>
    </lineage>
</organism>
<protein>
    <submittedName>
        <fullName evidence="2">STAS domain-containing protein</fullName>
    </submittedName>
</protein>
<dbReference type="Pfam" id="PF13466">
    <property type="entry name" value="STAS_2"/>
    <property type="match status" value="1"/>
</dbReference>
<keyword evidence="3" id="KW-1185">Reference proteome</keyword>
<reference evidence="3" key="1">
    <citation type="journal article" date="2019" name="Int. J. Syst. Evol. Microbiol.">
        <title>The Global Catalogue of Microorganisms (GCM) 10K type strain sequencing project: providing services to taxonomists for standard genome sequencing and annotation.</title>
        <authorList>
            <consortium name="The Broad Institute Genomics Platform"/>
            <consortium name="The Broad Institute Genome Sequencing Center for Infectious Disease"/>
            <person name="Wu L."/>
            <person name="Ma J."/>
        </authorList>
    </citation>
    <scope>NUCLEOTIDE SEQUENCE [LARGE SCALE GENOMIC DNA]</scope>
    <source>
        <strain evidence="3">JCM 17695</strain>
    </source>
</reference>
<dbReference type="InterPro" id="IPR058548">
    <property type="entry name" value="MlaB-like_STAS"/>
</dbReference>
<proteinExistence type="predicted"/>